<protein>
    <recommendedName>
        <fullName evidence="6">PHD-type domain-containing protein</fullName>
    </recommendedName>
</protein>
<feature type="compositionally biased region" description="Polar residues" evidence="5">
    <location>
        <begin position="247"/>
        <end position="256"/>
    </location>
</feature>
<keyword evidence="2 4" id="KW-0863">Zinc-finger</keyword>
<evidence type="ECO:0000256" key="5">
    <source>
        <dbReference type="SAM" id="MobiDB-lite"/>
    </source>
</evidence>
<feature type="domain" description="PHD-type" evidence="6">
    <location>
        <begin position="185"/>
        <end position="239"/>
    </location>
</feature>
<evidence type="ECO:0000313" key="8">
    <source>
        <dbReference type="Proteomes" id="UP001432027"/>
    </source>
</evidence>
<keyword evidence="1" id="KW-0479">Metal-binding</keyword>
<feature type="compositionally biased region" description="Low complexity" evidence="5">
    <location>
        <begin position="153"/>
        <end position="169"/>
    </location>
</feature>
<dbReference type="Proteomes" id="UP001432027">
    <property type="component" value="Unassembled WGS sequence"/>
</dbReference>
<sequence length="296" mass="31003">QLDVSTESIEIIEDEGNAPISSVAPSKSPSATIAAAADEVTEVAVTPRGNALYARLAMLMGKGVTVEEALTEMKEMSRQMAARKAAAGVTELWDAGEEVGEATAAAGGTRAPPKRIGPPGGALGASSTTRLQAGPSPADKRPARPSTATMDKSSSSGSEESQDGASSSAVGRAKASVSEIPRATSKWCIVCHEAASSSSQLLTCSVCTLPTHAKCAKHVDKEELASPRFVFTCASCTRRPRSESPKLISTQRSAIQITAPHDRRRKTEVSPKMGKSDEAKRKKVEGEVKKKKSEEL</sequence>
<dbReference type="InterPro" id="IPR013083">
    <property type="entry name" value="Znf_RING/FYVE/PHD"/>
</dbReference>
<accession>A0AAV5S8Z5</accession>
<keyword evidence="3" id="KW-0862">Zinc</keyword>
<gene>
    <name evidence="7" type="ORF">PENTCL1PPCAC_1393</name>
</gene>
<evidence type="ECO:0000256" key="2">
    <source>
        <dbReference type="ARBA" id="ARBA00022771"/>
    </source>
</evidence>
<dbReference type="EMBL" id="BTSX01000001">
    <property type="protein sequence ID" value="GMS79218.1"/>
    <property type="molecule type" value="Genomic_DNA"/>
</dbReference>
<dbReference type="CDD" id="cd15489">
    <property type="entry name" value="PHD_SF"/>
    <property type="match status" value="1"/>
</dbReference>
<dbReference type="AlphaFoldDB" id="A0AAV5S8Z5"/>
<name>A0AAV5S8Z5_9BILA</name>
<feature type="non-terminal residue" evidence="7">
    <location>
        <position position="1"/>
    </location>
</feature>
<evidence type="ECO:0000256" key="3">
    <source>
        <dbReference type="ARBA" id="ARBA00022833"/>
    </source>
</evidence>
<dbReference type="PROSITE" id="PS50016">
    <property type="entry name" value="ZF_PHD_2"/>
    <property type="match status" value="1"/>
</dbReference>
<comment type="caution">
    <text evidence="7">The sequence shown here is derived from an EMBL/GenBank/DDBJ whole genome shotgun (WGS) entry which is preliminary data.</text>
</comment>
<dbReference type="InterPro" id="IPR019787">
    <property type="entry name" value="Znf_PHD-finger"/>
</dbReference>
<evidence type="ECO:0000256" key="4">
    <source>
        <dbReference type="PROSITE-ProRule" id="PRU00146"/>
    </source>
</evidence>
<evidence type="ECO:0000256" key="1">
    <source>
        <dbReference type="ARBA" id="ARBA00022723"/>
    </source>
</evidence>
<feature type="region of interest" description="Disordered" evidence="5">
    <location>
        <begin position="103"/>
        <end position="172"/>
    </location>
</feature>
<dbReference type="GO" id="GO:0008270">
    <property type="term" value="F:zinc ion binding"/>
    <property type="evidence" value="ECO:0007669"/>
    <property type="project" value="UniProtKB-KW"/>
</dbReference>
<evidence type="ECO:0000313" key="7">
    <source>
        <dbReference type="EMBL" id="GMS79218.1"/>
    </source>
</evidence>
<dbReference type="InterPro" id="IPR011011">
    <property type="entry name" value="Znf_FYVE_PHD"/>
</dbReference>
<feature type="compositionally biased region" description="Basic and acidic residues" evidence="5">
    <location>
        <begin position="265"/>
        <end position="296"/>
    </location>
</feature>
<keyword evidence="8" id="KW-1185">Reference proteome</keyword>
<feature type="region of interest" description="Disordered" evidence="5">
    <location>
        <begin position="240"/>
        <end position="296"/>
    </location>
</feature>
<evidence type="ECO:0000259" key="6">
    <source>
        <dbReference type="PROSITE" id="PS50016"/>
    </source>
</evidence>
<proteinExistence type="predicted"/>
<reference evidence="7" key="1">
    <citation type="submission" date="2023-10" db="EMBL/GenBank/DDBJ databases">
        <title>Genome assembly of Pristionchus species.</title>
        <authorList>
            <person name="Yoshida K."/>
            <person name="Sommer R.J."/>
        </authorList>
    </citation>
    <scope>NUCLEOTIDE SEQUENCE</scope>
    <source>
        <strain evidence="7">RS0144</strain>
    </source>
</reference>
<dbReference type="SUPFAM" id="SSF57903">
    <property type="entry name" value="FYVE/PHD zinc finger"/>
    <property type="match status" value="1"/>
</dbReference>
<organism evidence="7 8">
    <name type="scientific">Pristionchus entomophagus</name>
    <dbReference type="NCBI Taxonomy" id="358040"/>
    <lineage>
        <taxon>Eukaryota</taxon>
        <taxon>Metazoa</taxon>
        <taxon>Ecdysozoa</taxon>
        <taxon>Nematoda</taxon>
        <taxon>Chromadorea</taxon>
        <taxon>Rhabditida</taxon>
        <taxon>Rhabditina</taxon>
        <taxon>Diplogasteromorpha</taxon>
        <taxon>Diplogasteroidea</taxon>
        <taxon>Neodiplogasteridae</taxon>
        <taxon>Pristionchus</taxon>
    </lineage>
</organism>
<dbReference type="Gene3D" id="3.30.40.10">
    <property type="entry name" value="Zinc/RING finger domain, C3HC4 (zinc finger)"/>
    <property type="match status" value="1"/>
</dbReference>